<reference evidence="1" key="2">
    <citation type="submission" date="2021-08" db="EMBL/GenBank/DDBJ databases">
        <authorList>
            <person name="Gostincar C."/>
            <person name="Sun X."/>
            <person name="Song Z."/>
            <person name="Gunde-Cimerman N."/>
        </authorList>
    </citation>
    <scope>NUCLEOTIDE SEQUENCE</scope>
    <source>
        <strain evidence="1">EXF-9298</strain>
    </source>
</reference>
<sequence length="317" mass="36137">MVCADDDLSANDLAAIRLTCKELHATATEEFAQRYFKDPFVMMTRKSLEALVDICKHPVFGPHVSKIQMLNTRIHTCWLQNPANEMAIAANNRQVSEIKRTKCQMQWLMDMLEEQNDLEQSGRPLELLKEAFTCLKGSGRSLVIGAQRITMPYAPIGLRKAFSGCDEQPHEIFLEPDTISTLQLLLDAVFSTGCMMQRMEIGVGDASWPSSRQWRQVESIRQERRPSTMHAEELHLDLHWHRTGGYANNLAPDLLPLIIENTTRNLKRFSLRSDCDSNGFEGILENVSLSDWYEGLEEISLTRLCLREQQLHGFLSA</sequence>
<evidence type="ECO:0008006" key="3">
    <source>
        <dbReference type="Google" id="ProtNLM"/>
    </source>
</evidence>
<comment type="caution">
    <text evidence="1">The sequence shown here is derived from an EMBL/GenBank/DDBJ whole genome shotgun (WGS) entry which is preliminary data.</text>
</comment>
<organism evidence="1 2">
    <name type="scientific">Aureobasidium melanogenum</name>
    <name type="common">Aureobasidium pullulans var. melanogenum</name>
    <dbReference type="NCBI Taxonomy" id="46634"/>
    <lineage>
        <taxon>Eukaryota</taxon>
        <taxon>Fungi</taxon>
        <taxon>Dikarya</taxon>
        <taxon>Ascomycota</taxon>
        <taxon>Pezizomycotina</taxon>
        <taxon>Dothideomycetes</taxon>
        <taxon>Dothideomycetidae</taxon>
        <taxon>Dothideales</taxon>
        <taxon>Saccotheciaceae</taxon>
        <taxon>Aureobasidium</taxon>
    </lineage>
</organism>
<name>A0A9P8FV86_AURME</name>
<reference evidence="1" key="1">
    <citation type="journal article" date="2021" name="J Fungi (Basel)">
        <title>Virulence traits and population genomics of the black yeast Aureobasidium melanogenum.</title>
        <authorList>
            <person name="Cernosa A."/>
            <person name="Sun X."/>
            <person name="Gostincar C."/>
            <person name="Fang C."/>
            <person name="Gunde-Cimerman N."/>
            <person name="Song Z."/>
        </authorList>
    </citation>
    <scope>NUCLEOTIDE SEQUENCE</scope>
    <source>
        <strain evidence="1">EXF-9298</strain>
    </source>
</reference>
<dbReference type="Proteomes" id="UP000729357">
    <property type="component" value="Unassembled WGS sequence"/>
</dbReference>
<gene>
    <name evidence="1" type="ORF">KCU98_g5717</name>
</gene>
<feature type="non-terminal residue" evidence="1">
    <location>
        <position position="317"/>
    </location>
</feature>
<keyword evidence="2" id="KW-1185">Reference proteome</keyword>
<proteinExistence type="predicted"/>
<dbReference type="EMBL" id="JAHFXS010000540">
    <property type="protein sequence ID" value="KAG9984001.1"/>
    <property type="molecule type" value="Genomic_DNA"/>
</dbReference>
<evidence type="ECO:0000313" key="1">
    <source>
        <dbReference type="EMBL" id="KAG9984001.1"/>
    </source>
</evidence>
<evidence type="ECO:0000313" key="2">
    <source>
        <dbReference type="Proteomes" id="UP000729357"/>
    </source>
</evidence>
<protein>
    <recommendedName>
        <fullName evidence="3">F-box domain-containing protein</fullName>
    </recommendedName>
</protein>
<dbReference type="AlphaFoldDB" id="A0A9P8FV86"/>
<accession>A0A9P8FV86</accession>